<dbReference type="InterPro" id="IPR036291">
    <property type="entry name" value="NAD(P)-bd_dom_sf"/>
</dbReference>
<organism evidence="4 5">
    <name type="scientific">Pontibacillus marinus BH030004 = DSM 16465</name>
    <dbReference type="NCBI Taxonomy" id="1385511"/>
    <lineage>
        <taxon>Bacteria</taxon>
        <taxon>Bacillati</taxon>
        <taxon>Bacillota</taxon>
        <taxon>Bacilli</taxon>
        <taxon>Bacillales</taxon>
        <taxon>Bacillaceae</taxon>
        <taxon>Pontibacillus</taxon>
    </lineage>
</organism>
<keyword evidence="5" id="KW-1185">Reference proteome</keyword>
<dbReference type="PANTHER" id="PTHR43333:SF1">
    <property type="entry name" value="D-ISOMER SPECIFIC 2-HYDROXYACID DEHYDROGENASE NAD-BINDING DOMAIN-CONTAINING PROTEIN"/>
    <property type="match status" value="1"/>
</dbReference>
<evidence type="ECO:0000256" key="2">
    <source>
        <dbReference type="ARBA" id="ARBA00023027"/>
    </source>
</evidence>
<proteinExistence type="predicted"/>
<protein>
    <submittedName>
        <fullName evidence="4">Hydroxyacid dehydrogenase</fullName>
    </submittedName>
</protein>
<gene>
    <name evidence="4" type="ORF">N783_04685</name>
</gene>
<dbReference type="RefSeq" id="WP_027446134.1">
    <property type="nucleotide sequence ID" value="NZ_AULJ01000031.1"/>
</dbReference>
<keyword evidence="2" id="KW-0520">NAD</keyword>
<comment type="caution">
    <text evidence="4">The sequence shown here is derived from an EMBL/GenBank/DDBJ whole genome shotgun (WGS) entry which is preliminary data.</text>
</comment>
<dbReference type="GO" id="GO:0051287">
    <property type="term" value="F:NAD binding"/>
    <property type="evidence" value="ECO:0007669"/>
    <property type="project" value="InterPro"/>
</dbReference>
<accession>A0A0A5GEK6</accession>
<dbReference type="Gene3D" id="3.40.50.720">
    <property type="entry name" value="NAD(P)-binding Rossmann-like Domain"/>
    <property type="match status" value="2"/>
</dbReference>
<dbReference type="GO" id="GO:0016491">
    <property type="term" value="F:oxidoreductase activity"/>
    <property type="evidence" value="ECO:0007669"/>
    <property type="project" value="UniProtKB-KW"/>
</dbReference>
<name>A0A0A5GEK6_9BACI</name>
<sequence>MQIENILVTGKIYKKLEALISGRSLNKQFRYLSEEDVTSDDLNWADALVCVHPFPSFHFGNLKWIHSLNAGVDRFMSEVEWKDDVLFTRTISSFGERMGEFCLSYILQDLQMHEHFSEKQKEESWEPATPGQLKDQSIVIFGTGAIGQKIAEVFSTFGSKVSGVSLSGKSKDPFQQVVSIDNRDQLNNVLQNADWVISTLPNTAETENLFDKSIFSNFDDVGFMNTGRGATVDEGALLKAIDQNHVRKAILDVFREEPLPKDSPFWNHEKVIVTPHISAVTTAEDAVECFVDTLDNIENDRPLENQVDMVKGY</sequence>
<dbReference type="Pfam" id="PF02826">
    <property type="entry name" value="2-Hacid_dh_C"/>
    <property type="match status" value="1"/>
</dbReference>
<evidence type="ECO:0000259" key="3">
    <source>
        <dbReference type="Pfam" id="PF02826"/>
    </source>
</evidence>
<evidence type="ECO:0000313" key="4">
    <source>
        <dbReference type="EMBL" id="KGX89648.1"/>
    </source>
</evidence>
<reference evidence="4 5" key="1">
    <citation type="submission" date="2013-08" db="EMBL/GenBank/DDBJ databases">
        <authorList>
            <person name="Huang J."/>
            <person name="Wang G."/>
        </authorList>
    </citation>
    <scope>NUCLEOTIDE SEQUENCE [LARGE SCALE GENOMIC DNA]</scope>
    <source>
        <strain evidence="4 5">BH030004</strain>
    </source>
</reference>
<evidence type="ECO:0000256" key="1">
    <source>
        <dbReference type="ARBA" id="ARBA00023002"/>
    </source>
</evidence>
<dbReference type="SUPFAM" id="SSF51735">
    <property type="entry name" value="NAD(P)-binding Rossmann-fold domains"/>
    <property type="match status" value="1"/>
</dbReference>
<keyword evidence="1" id="KW-0560">Oxidoreductase</keyword>
<evidence type="ECO:0000313" key="5">
    <source>
        <dbReference type="Proteomes" id="UP000030403"/>
    </source>
</evidence>
<dbReference type="CDD" id="cd05300">
    <property type="entry name" value="2-Hacid_dh_1"/>
    <property type="match status" value="1"/>
</dbReference>
<dbReference type="EMBL" id="AVPF01000013">
    <property type="protein sequence ID" value="KGX89648.1"/>
    <property type="molecule type" value="Genomic_DNA"/>
</dbReference>
<dbReference type="PANTHER" id="PTHR43333">
    <property type="entry name" value="2-HACID_DH_C DOMAIN-CONTAINING PROTEIN"/>
    <property type="match status" value="1"/>
</dbReference>
<dbReference type="InterPro" id="IPR006140">
    <property type="entry name" value="D-isomer_DH_NAD-bd"/>
</dbReference>
<feature type="domain" description="D-isomer specific 2-hydroxyacid dehydrogenase NAD-binding" evidence="3">
    <location>
        <begin position="104"/>
        <end position="278"/>
    </location>
</feature>
<dbReference type="STRING" id="1385511.GCA_000425225_02428"/>
<dbReference type="Proteomes" id="UP000030403">
    <property type="component" value="Unassembled WGS sequence"/>
</dbReference>
<dbReference type="eggNOG" id="COG0111">
    <property type="taxonomic scope" value="Bacteria"/>
</dbReference>
<dbReference type="OrthoDB" id="9805416at2"/>
<dbReference type="AlphaFoldDB" id="A0A0A5GEK6"/>